<feature type="compositionally biased region" description="Low complexity" evidence="1">
    <location>
        <begin position="33"/>
        <end position="43"/>
    </location>
</feature>
<organism evidence="2 3">
    <name type="scientific">Champsocephalus esox</name>
    <name type="common">pike icefish</name>
    <dbReference type="NCBI Taxonomy" id="159716"/>
    <lineage>
        <taxon>Eukaryota</taxon>
        <taxon>Metazoa</taxon>
        <taxon>Chordata</taxon>
        <taxon>Craniata</taxon>
        <taxon>Vertebrata</taxon>
        <taxon>Euteleostomi</taxon>
        <taxon>Actinopterygii</taxon>
        <taxon>Neopterygii</taxon>
        <taxon>Teleostei</taxon>
        <taxon>Neoteleostei</taxon>
        <taxon>Acanthomorphata</taxon>
        <taxon>Eupercaria</taxon>
        <taxon>Perciformes</taxon>
        <taxon>Notothenioidei</taxon>
        <taxon>Channichthyidae</taxon>
        <taxon>Champsocephalus</taxon>
    </lineage>
</organism>
<proteinExistence type="predicted"/>
<evidence type="ECO:0000313" key="2">
    <source>
        <dbReference type="EMBL" id="KAK5898818.1"/>
    </source>
</evidence>
<reference evidence="2 3" key="1">
    <citation type="journal article" date="2023" name="Mol. Biol. Evol.">
        <title>Genomics of Secondarily Temperate Adaptation in the Only Non-Antarctic Icefish.</title>
        <authorList>
            <person name="Rivera-Colon A.G."/>
            <person name="Rayamajhi N."/>
            <person name="Minhas B.F."/>
            <person name="Madrigal G."/>
            <person name="Bilyk K.T."/>
            <person name="Yoon V."/>
            <person name="Hune M."/>
            <person name="Gregory S."/>
            <person name="Cheng C.H.C."/>
            <person name="Catchen J.M."/>
        </authorList>
    </citation>
    <scope>NUCLEOTIDE SEQUENCE [LARGE SCALE GENOMIC DNA]</scope>
    <source>
        <strain evidence="2">JC2023a</strain>
    </source>
</reference>
<protein>
    <submittedName>
        <fullName evidence="2">Uncharacterized protein</fullName>
    </submittedName>
</protein>
<dbReference type="EMBL" id="JAULUE010002052">
    <property type="protein sequence ID" value="KAK5898818.1"/>
    <property type="molecule type" value="Genomic_DNA"/>
</dbReference>
<evidence type="ECO:0000256" key="1">
    <source>
        <dbReference type="SAM" id="MobiDB-lite"/>
    </source>
</evidence>
<gene>
    <name evidence="2" type="ORF">CesoFtcFv8_008358</name>
</gene>
<name>A0AAN8CBA1_9TELE</name>
<sequence length="88" mass="9251">MDSSPQTPDADACLAEDVSPTPGPPAGPRDHSSSTPSSSTPSTLMPPPLHPHAPPQGALQTQLSEGQRAAVRRHTLHLAAEREEPHRP</sequence>
<dbReference type="Proteomes" id="UP001335648">
    <property type="component" value="Unassembled WGS sequence"/>
</dbReference>
<comment type="caution">
    <text evidence="2">The sequence shown here is derived from an EMBL/GenBank/DDBJ whole genome shotgun (WGS) entry which is preliminary data.</text>
</comment>
<dbReference type="AlphaFoldDB" id="A0AAN8CBA1"/>
<accession>A0AAN8CBA1</accession>
<evidence type="ECO:0000313" key="3">
    <source>
        <dbReference type="Proteomes" id="UP001335648"/>
    </source>
</evidence>
<feature type="region of interest" description="Disordered" evidence="1">
    <location>
        <begin position="1"/>
        <end position="88"/>
    </location>
</feature>
<feature type="compositionally biased region" description="Pro residues" evidence="1">
    <location>
        <begin position="44"/>
        <end position="54"/>
    </location>
</feature>
<keyword evidence="3" id="KW-1185">Reference proteome</keyword>
<feature type="compositionally biased region" description="Basic and acidic residues" evidence="1">
    <location>
        <begin position="79"/>
        <end position="88"/>
    </location>
</feature>